<dbReference type="KEGG" id="lyd:D7I47_07785"/>
<gene>
    <name evidence="10" type="primary">rplA</name>
    <name evidence="12" type="ORF">D7I47_07785</name>
</gene>
<keyword evidence="7 10" id="KW-0689">Ribosomal protein</keyword>
<dbReference type="PANTHER" id="PTHR36427">
    <property type="entry name" value="54S RIBOSOMAL PROTEIN L1, MITOCHONDRIAL"/>
    <property type="match status" value="1"/>
</dbReference>
<evidence type="ECO:0000256" key="3">
    <source>
        <dbReference type="ARBA" id="ARBA00022555"/>
    </source>
</evidence>
<dbReference type="Gene3D" id="3.30.190.20">
    <property type="match status" value="1"/>
</dbReference>
<comment type="similarity">
    <text evidence="1 10 11">Belongs to the universal ribosomal protein uL1 family.</text>
</comment>
<evidence type="ECO:0000313" key="13">
    <source>
        <dbReference type="Proteomes" id="UP000278886"/>
    </source>
</evidence>
<keyword evidence="6 10" id="KW-0694">RNA-binding</keyword>
<dbReference type="InterPro" id="IPR002143">
    <property type="entry name" value="Ribosomal_uL1"/>
</dbReference>
<keyword evidence="4 10" id="KW-0699">rRNA-binding</keyword>
<sequence length="229" mass="23849">MAQKSKAYRAAADKIEAGKFYGPDEAVAVVKETGSKKFDSTVEVALKLGVDPRKADQMVRGTVILPHGTGKVARVLVFATGPAAEAAIVAGADEVGGAELIEKVAAGYTDFDSAVSTPELMGQVGRLGKVLGPRGLMPNPKTGTVTPDVAKAVSDIKGGKIEFRVDKHANVHFVIGKAGFSTEQLNENFKAALDEIQRAKPSSSKGRYIQKGSLSTTFGPGVPLDVAAL</sequence>
<dbReference type="EMBL" id="CP032630">
    <property type="protein sequence ID" value="AYF98163.1"/>
    <property type="molecule type" value="Genomic_DNA"/>
</dbReference>
<dbReference type="HAMAP" id="MF_01318_B">
    <property type="entry name" value="Ribosomal_uL1_B"/>
    <property type="match status" value="1"/>
</dbReference>
<dbReference type="InterPro" id="IPR016095">
    <property type="entry name" value="Ribosomal_uL1_3-a/b-sand"/>
</dbReference>
<dbReference type="PROSITE" id="PS01199">
    <property type="entry name" value="RIBOSOMAL_L1"/>
    <property type="match status" value="1"/>
</dbReference>
<reference evidence="13" key="1">
    <citation type="submission" date="2018-09" db="EMBL/GenBank/DDBJ databases">
        <title>Genome sequencing of strain 2DFWR-13.</title>
        <authorList>
            <person name="Heo J."/>
            <person name="Kim S.-J."/>
            <person name="Kwon S.-W."/>
        </authorList>
    </citation>
    <scope>NUCLEOTIDE SEQUENCE [LARGE SCALE GENOMIC DNA]</scope>
    <source>
        <strain evidence="13">2DFWR-13</strain>
    </source>
</reference>
<dbReference type="CDD" id="cd00403">
    <property type="entry name" value="Ribosomal_L1"/>
    <property type="match status" value="1"/>
</dbReference>
<evidence type="ECO:0000256" key="2">
    <source>
        <dbReference type="ARBA" id="ARBA00022491"/>
    </source>
</evidence>
<comment type="function">
    <text evidence="10">Protein L1 is also a translational repressor protein, it controls the translation of the L11 operon by binding to its mRNA.</text>
</comment>
<dbReference type="NCBIfam" id="TIGR01169">
    <property type="entry name" value="rplA_bact"/>
    <property type="match status" value="1"/>
</dbReference>
<evidence type="ECO:0000313" key="12">
    <source>
        <dbReference type="EMBL" id="AYF98163.1"/>
    </source>
</evidence>
<dbReference type="PIRSF" id="PIRSF002155">
    <property type="entry name" value="Ribosomal_L1"/>
    <property type="match status" value="1"/>
</dbReference>
<dbReference type="SUPFAM" id="SSF56808">
    <property type="entry name" value="Ribosomal protein L1"/>
    <property type="match status" value="1"/>
</dbReference>
<dbReference type="GO" id="GO:0006412">
    <property type="term" value="P:translation"/>
    <property type="evidence" value="ECO:0007669"/>
    <property type="project" value="UniProtKB-UniRule"/>
</dbReference>
<proteinExistence type="inferred from homology"/>
<comment type="subunit">
    <text evidence="10">Part of the 50S ribosomal subunit.</text>
</comment>
<organism evidence="12 13">
    <name type="scientific">Protaetiibacter intestinalis</name>
    <dbReference type="NCBI Taxonomy" id="2419774"/>
    <lineage>
        <taxon>Bacteria</taxon>
        <taxon>Bacillati</taxon>
        <taxon>Actinomycetota</taxon>
        <taxon>Actinomycetes</taxon>
        <taxon>Micrococcales</taxon>
        <taxon>Microbacteriaceae</taxon>
        <taxon>Protaetiibacter</taxon>
    </lineage>
</organism>
<evidence type="ECO:0000256" key="8">
    <source>
        <dbReference type="ARBA" id="ARBA00023274"/>
    </source>
</evidence>
<dbReference type="OrthoDB" id="9803740at2"/>
<dbReference type="GO" id="GO:0006417">
    <property type="term" value="P:regulation of translation"/>
    <property type="evidence" value="ECO:0007669"/>
    <property type="project" value="UniProtKB-KW"/>
</dbReference>
<comment type="function">
    <text evidence="10">Binds directly to 23S rRNA. The L1 stalk is quite mobile in the ribosome, and is involved in E site tRNA release.</text>
</comment>
<evidence type="ECO:0000256" key="1">
    <source>
        <dbReference type="ARBA" id="ARBA00010531"/>
    </source>
</evidence>
<dbReference type="PANTHER" id="PTHR36427:SF3">
    <property type="entry name" value="LARGE RIBOSOMAL SUBUNIT PROTEIN UL1M"/>
    <property type="match status" value="1"/>
</dbReference>
<evidence type="ECO:0000256" key="7">
    <source>
        <dbReference type="ARBA" id="ARBA00022980"/>
    </source>
</evidence>
<dbReference type="Pfam" id="PF00687">
    <property type="entry name" value="Ribosomal_L1"/>
    <property type="match status" value="1"/>
</dbReference>
<dbReference type="InterPro" id="IPR005878">
    <property type="entry name" value="Ribosom_uL1_bac-type"/>
</dbReference>
<protein>
    <recommendedName>
        <fullName evidence="9 10">Large ribosomal subunit protein uL1</fullName>
    </recommendedName>
</protein>
<dbReference type="GO" id="GO:0019843">
    <property type="term" value="F:rRNA binding"/>
    <property type="evidence" value="ECO:0007669"/>
    <property type="project" value="UniProtKB-UniRule"/>
</dbReference>
<keyword evidence="13" id="KW-1185">Reference proteome</keyword>
<evidence type="ECO:0000256" key="6">
    <source>
        <dbReference type="ARBA" id="ARBA00022884"/>
    </source>
</evidence>
<dbReference type="RefSeq" id="WP_120762510.1">
    <property type="nucleotide sequence ID" value="NZ_CP032630.1"/>
</dbReference>
<dbReference type="Gene3D" id="3.40.50.790">
    <property type="match status" value="1"/>
</dbReference>
<keyword evidence="3 10" id="KW-0820">tRNA-binding</keyword>
<dbReference type="Proteomes" id="UP000278886">
    <property type="component" value="Chromosome"/>
</dbReference>
<evidence type="ECO:0000256" key="11">
    <source>
        <dbReference type="RuleBase" id="RU000659"/>
    </source>
</evidence>
<dbReference type="InterPro" id="IPR023673">
    <property type="entry name" value="Ribosomal_uL1_CS"/>
</dbReference>
<dbReference type="InterPro" id="IPR023674">
    <property type="entry name" value="Ribosomal_uL1-like"/>
</dbReference>
<accession>A0A387B737</accession>
<name>A0A387B737_9MICO</name>
<dbReference type="InterPro" id="IPR028364">
    <property type="entry name" value="Ribosomal_uL1/biogenesis"/>
</dbReference>
<keyword evidence="8 10" id="KW-0687">Ribonucleoprotein</keyword>
<evidence type="ECO:0000256" key="9">
    <source>
        <dbReference type="ARBA" id="ARBA00035241"/>
    </source>
</evidence>
<keyword evidence="5 10" id="KW-0810">Translation regulation</keyword>
<dbReference type="FunFam" id="3.40.50.790:FF:000001">
    <property type="entry name" value="50S ribosomal protein L1"/>
    <property type="match status" value="1"/>
</dbReference>
<evidence type="ECO:0000256" key="4">
    <source>
        <dbReference type="ARBA" id="ARBA00022730"/>
    </source>
</evidence>
<keyword evidence="2 10" id="KW-0678">Repressor</keyword>
<dbReference type="GO" id="GO:0003735">
    <property type="term" value="F:structural constituent of ribosome"/>
    <property type="evidence" value="ECO:0007669"/>
    <property type="project" value="InterPro"/>
</dbReference>
<evidence type="ECO:0000256" key="5">
    <source>
        <dbReference type="ARBA" id="ARBA00022845"/>
    </source>
</evidence>
<evidence type="ECO:0000256" key="10">
    <source>
        <dbReference type="HAMAP-Rule" id="MF_01318"/>
    </source>
</evidence>
<dbReference type="AlphaFoldDB" id="A0A387B737"/>
<dbReference type="GO" id="GO:0015934">
    <property type="term" value="C:large ribosomal subunit"/>
    <property type="evidence" value="ECO:0007669"/>
    <property type="project" value="InterPro"/>
</dbReference>
<dbReference type="GO" id="GO:0000049">
    <property type="term" value="F:tRNA binding"/>
    <property type="evidence" value="ECO:0007669"/>
    <property type="project" value="UniProtKB-KW"/>
</dbReference>